<sequence length="428" mass="45273">MTAVHAGAASRVLHLDAGLPLSGYVVEHRNAEDPNEILDVRALVIESGGGTTVIVSYDLLYGSESLTTQLRELIRVAHGIDGTGVLVNGTHTHCSPRDTTARVNPELVSSLAASGLEAVTAALASLAPVRVVSGAAHGIGIGQNRREPDGAVDDSAQLVVLQRLDGSVAATVVNLACHPVVLDDETTVYHPDFVGTLRSLVEQAYGGTCLFLQGFAGDTNPIVTEHTIRETRRVGARAAAPILAGFAELLATDRNPTVYNLSLGREVAVAQPSGTIHTGPIRCSSVLVTAAQRSLDRPERPEAADEARRIEEWITALYRVQDPIFNSMDMLAEYRGDLQLEVQSIALGDELLIIAFPGEPLGEVRRQIIAGLPGRQVLTVGYSNGSPGYIPYRAAYAHSGYEVGCSTVAPGTAERLVAACLEAQSPTR</sequence>
<proteinExistence type="predicted"/>
<accession>A0A4V3IAA6</accession>
<dbReference type="OrthoDB" id="622550at2"/>
<keyword evidence="2" id="KW-1185">Reference proteome</keyword>
<protein>
    <recommendedName>
        <fullName evidence="3">Neutral/alkaline non-lysosomal ceramidase, N-terminal</fullName>
    </recommendedName>
</protein>
<reference evidence="1 2" key="1">
    <citation type="submission" date="2019-03" db="EMBL/GenBank/DDBJ databases">
        <title>Genomics of glacier-inhabiting Cryobacterium strains.</title>
        <authorList>
            <person name="Liu Q."/>
            <person name="Xin Y.-H."/>
        </authorList>
    </citation>
    <scope>NUCLEOTIDE SEQUENCE [LARGE SCALE GENOMIC DNA]</scope>
    <source>
        <strain evidence="1 2">CGMCC 1.10440</strain>
    </source>
</reference>
<evidence type="ECO:0000313" key="2">
    <source>
        <dbReference type="Proteomes" id="UP000298488"/>
    </source>
</evidence>
<evidence type="ECO:0000313" key="1">
    <source>
        <dbReference type="EMBL" id="TFB79778.1"/>
    </source>
</evidence>
<comment type="caution">
    <text evidence="1">The sequence shown here is derived from an EMBL/GenBank/DDBJ whole genome shotgun (WGS) entry which is preliminary data.</text>
</comment>
<gene>
    <name evidence="1" type="ORF">E3N84_06815</name>
</gene>
<dbReference type="Proteomes" id="UP000298488">
    <property type="component" value="Unassembled WGS sequence"/>
</dbReference>
<name>A0A4V3IAA6_9MICO</name>
<organism evidence="1 2">
    <name type="scientific">Terrimesophilobacter mesophilus</name>
    <dbReference type="NCBI Taxonomy" id="433647"/>
    <lineage>
        <taxon>Bacteria</taxon>
        <taxon>Bacillati</taxon>
        <taxon>Actinomycetota</taxon>
        <taxon>Actinomycetes</taxon>
        <taxon>Micrococcales</taxon>
        <taxon>Microbacteriaceae</taxon>
        <taxon>Terrimesophilobacter</taxon>
    </lineage>
</organism>
<dbReference type="EMBL" id="SOFI01000003">
    <property type="protein sequence ID" value="TFB79778.1"/>
    <property type="molecule type" value="Genomic_DNA"/>
</dbReference>
<evidence type="ECO:0008006" key="3">
    <source>
        <dbReference type="Google" id="ProtNLM"/>
    </source>
</evidence>
<dbReference type="AlphaFoldDB" id="A0A4V3IAA6"/>
<dbReference type="RefSeq" id="WP_104095650.1">
    <property type="nucleotide sequence ID" value="NZ_JACHBP010000001.1"/>
</dbReference>